<dbReference type="Proteomes" id="UP001152795">
    <property type="component" value="Unassembled WGS sequence"/>
</dbReference>
<evidence type="ECO:0000313" key="2">
    <source>
        <dbReference type="Proteomes" id="UP001152795"/>
    </source>
</evidence>
<feature type="non-terminal residue" evidence="1">
    <location>
        <position position="176"/>
    </location>
</feature>
<reference evidence="1" key="1">
    <citation type="submission" date="2020-04" db="EMBL/GenBank/DDBJ databases">
        <authorList>
            <person name="Alioto T."/>
            <person name="Alioto T."/>
            <person name="Gomez Garrido J."/>
        </authorList>
    </citation>
    <scope>NUCLEOTIDE SEQUENCE</scope>
    <source>
        <strain evidence="1">A484AB</strain>
    </source>
</reference>
<gene>
    <name evidence="1" type="ORF">PACLA_8A072500</name>
</gene>
<organism evidence="1 2">
    <name type="scientific">Paramuricea clavata</name>
    <name type="common">Red gorgonian</name>
    <name type="synonym">Violescent sea-whip</name>
    <dbReference type="NCBI Taxonomy" id="317549"/>
    <lineage>
        <taxon>Eukaryota</taxon>
        <taxon>Metazoa</taxon>
        <taxon>Cnidaria</taxon>
        <taxon>Anthozoa</taxon>
        <taxon>Octocorallia</taxon>
        <taxon>Malacalcyonacea</taxon>
        <taxon>Plexauridae</taxon>
        <taxon>Paramuricea</taxon>
    </lineage>
</organism>
<dbReference type="PANTHER" id="PTHR46791:SF5">
    <property type="entry name" value="CLR5 DOMAIN-CONTAINING PROTEIN-RELATED"/>
    <property type="match status" value="1"/>
</dbReference>
<dbReference type="OrthoDB" id="5986638at2759"/>
<proteinExistence type="predicted"/>
<sequence length="176" mass="20592">MGGLLTAYDWLRNAYNKTWGATLPKHLQLRVFSGERGRPRLQIPFEQLEFLLEKKFKIDEIAKLFSTSKRTVERHMSDIRLSASSVYTYLSDQQLHALITDIQRDFPNVGCKRVTGLLRARGVYMQQARIRQSMRRVDPEGILLRALEMSIIRRRRYNVAGPLSLWHIDGNHKLIR</sequence>
<dbReference type="PANTHER" id="PTHR46791">
    <property type="entry name" value="EXPRESSED PROTEIN"/>
    <property type="match status" value="1"/>
</dbReference>
<name>A0A6S7IBJ6_PARCT</name>
<evidence type="ECO:0000313" key="1">
    <source>
        <dbReference type="EMBL" id="CAB4001248.1"/>
    </source>
</evidence>
<accession>A0A6S7IBJ6</accession>
<keyword evidence="2" id="KW-1185">Reference proteome</keyword>
<protein>
    <submittedName>
        <fullName evidence="1">Uncharacterized protein</fullName>
    </submittedName>
</protein>
<comment type="caution">
    <text evidence="1">The sequence shown here is derived from an EMBL/GenBank/DDBJ whole genome shotgun (WGS) entry which is preliminary data.</text>
</comment>
<dbReference type="AlphaFoldDB" id="A0A6S7IBJ6"/>
<dbReference type="EMBL" id="CACRXK020004041">
    <property type="protein sequence ID" value="CAB4001248.1"/>
    <property type="molecule type" value="Genomic_DNA"/>
</dbReference>